<sequence>MKHCCLLVPALLFSSLYCMAQQSDKFDSTRVKALEIYGFVMTDAGYNFDQINPNWFDAMRITKLPSYKDQFAPDGKVFFGIRQSRFGVKGYTSTPLGELKTVFEFDLFGTGADEGQTTMRLRHIYAELGRFAIGQTNSPFMDGDVWPNTIEYWGPSGMVFYRNIQIRYAIMQGKNQIYVALERPGASADQGTFDSRNELDSVRGHLILPDLSAHYRRSGDWGHIQIAGMLRDLRWKDVHTTGGYNVSDNVLGWGAHFSTVLNLSSNDVFRGSFVYGHGIENYMQDAPVDVGVKEQPGNTTEPFTGEALPVTGIHAYLDHNWSPKLSTSIGYSSVHIENTDAAAPNAYRMGQYASVNLVSTPFTNSMAAIEFQWGRRSNFTDDFHSDCFKIQLAFKYNFSQIFYRNKE</sequence>
<dbReference type="Proteomes" id="UP000192277">
    <property type="component" value="Unassembled WGS sequence"/>
</dbReference>
<evidence type="ECO:0000313" key="2">
    <source>
        <dbReference type="EMBL" id="OQP53071.1"/>
    </source>
</evidence>
<dbReference type="InterPro" id="IPR045748">
    <property type="entry name" value="DcaP"/>
</dbReference>
<protein>
    <recommendedName>
        <fullName evidence="4">Porin</fullName>
    </recommendedName>
</protein>
<dbReference type="Pfam" id="PF19577">
    <property type="entry name" value="DcaP"/>
    <property type="match status" value="1"/>
</dbReference>
<keyword evidence="3" id="KW-1185">Reference proteome</keyword>
<accession>A0ABX3P241</accession>
<evidence type="ECO:0000256" key="1">
    <source>
        <dbReference type="SAM" id="SignalP"/>
    </source>
</evidence>
<gene>
    <name evidence="2" type="ORF">A4D02_21970</name>
</gene>
<reference evidence="2 3" key="1">
    <citation type="submission" date="2016-04" db="EMBL/GenBank/DDBJ databases">
        <authorList>
            <person name="Chen L."/>
            <person name="Zhuang W."/>
            <person name="Wang G."/>
        </authorList>
    </citation>
    <scope>NUCLEOTIDE SEQUENCE [LARGE SCALE GENOMIC DNA]</scope>
    <source>
        <strain evidence="3">GR20</strain>
    </source>
</reference>
<name>A0ABX3P241_9BACT</name>
<feature type="chain" id="PRO_5047544851" description="Porin" evidence="1">
    <location>
        <begin position="21"/>
        <end position="407"/>
    </location>
</feature>
<dbReference type="EMBL" id="LWBO01000003">
    <property type="protein sequence ID" value="OQP53071.1"/>
    <property type="molecule type" value="Genomic_DNA"/>
</dbReference>
<feature type="signal peptide" evidence="1">
    <location>
        <begin position="1"/>
        <end position="20"/>
    </location>
</feature>
<organism evidence="2 3">
    <name type="scientific">Niastella koreensis</name>
    <dbReference type="NCBI Taxonomy" id="354356"/>
    <lineage>
        <taxon>Bacteria</taxon>
        <taxon>Pseudomonadati</taxon>
        <taxon>Bacteroidota</taxon>
        <taxon>Chitinophagia</taxon>
        <taxon>Chitinophagales</taxon>
        <taxon>Chitinophagaceae</taxon>
        <taxon>Niastella</taxon>
    </lineage>
</organism>
<proteinExistence type="predicted"/>
<dbReference type="SUPFAM" id="SSF56935">
    <property type="entry name" value="Porins"/>
    <property type="match status" value="1"/>
</dbReference>
<comment type="caution">
    <text evidence="2">The sequence shown here is derived from an EMBL/GenBank/DDBJ whole genome shotgun (WGS) entry which is preliminary data.</text>
</comment>
<keyword evidence="1" id="KW-0732">Signal</keyword>
<evidence type="ECO:0000313" key="3">
    <source>
        <dbReference type="Proteomes" id="UP000192277"/>
    </source>
</evidence>
<dbReference type="RefSeq" id="WP_014218397.1">
    <property type="nucleotide sequence ID" value="NZ_LWBO01000003.1"/>
</dbReference>
<evidence type="ECO:0008006" key="4">
    <source>
        <dbReference type="Google" id="ProtNLM"/>
    </source>
</evidence>